<evidence type="ECO:0000256" key="1">
    <source>
        <dbReference type="ARBA" id="ARBA00004308"/>
    </source>
</evidence>
<dbReference type="InterPro" id="IPR055285">
    <property type="entry name" value="ANKRD13_C"/>
</dbReference>
<reference evidence="5" key="1">
    <citation type="journal article" date="2023" name="Plant J.">
        <title>Genome sequences and population genomics provide insights into the demographic history, inbreeding, and mutation load of two 'living fossil' tree species of Dipteronia.</title>
        <authorList>
            <person name="Feng Y."/>
            <person name="Comes H.P."/>
            <person name="Chen J."/>
            <person name="Zhu S."/>
            <person name="Lu R."/>
            <person name="Zhang X."/>
            <person name="Li P."/>
            <person name="Qiu J."/>
            <person name="Olsen K.M."/>
            <person name="Qiu Y."/>
        </authorList>
    </citation>
    <scope>NUCLEOTIDE SEQUENCE</scope>
    <source>
        <strain evidence="5">KIB01</strain>
    </source>
</reference>
<proteinExistence type="predicted"/>
<dbReference type="EMBL" id="JANJYI010000004">
    <property type="protein sequence ID" value="KAK2654544.1"/>
    <property type="molecule type" value="Genomic_DNA"/>
</dbReference>
<dbReference type="Proteomes" id="UP001280121">
    <property type="component" value="Unassembled WGS sequence"/>
</dbReference>
<protein>
    <recommendedName>
        <fullName evidence="4">Ankyrin repeat domain-containing protein</fullName>
    </recommendedName>
</protein>
<dbReference type="GO" id="GO:0012505">
    <property type="term" value="C:endomembrane system"/>
    <property type="evidence" value="ECO:0007669"/>
    <property type="project" value="UniProtKB-SubCell"/>
</dbReference>
<comment type="subcellular location">
    <subcellularLocation>
        <location evidence="1">Endomembrane system</location>
    </subcellularLocation>
</comment>
<gene>
    <name evidence="5" type="ORF">Ddye_014400</name>
</gene>
<organism evidence="5 6">
    <name type="scientific">Dipteronia dyeriana</name>
    <dbReference type="NCBI Taxonomy" id="168575"/>
    <lineage>
        <taxon>Eukaryota</taxon>
        <taxon>Viridiplantae</taxon>
        <taxon>Streptophyta</taxon>
        <taxon>Embryophyta</taxon>
        <taxon>Tracheophyta</taxon>
        <taxon>Spermatophyta</taxon>
        <taxon>Magnoliopsida</taxon>
        <taxon>eudicotyledons</taxon>
        <taxon>Gunneridae</taxon>
        <taxon>Pentapetalae</taxon>
        <taxon>rosids</taxon>
        <taxon>malvids</taxon>
        <taxon>Sapindales</taxon>
        <taxon>Sapindaceae</taxon>
        <taxon>Hippocastanoideae</taxon>
        <taxon>Acereae</taxon>
        <taxon>Dipteronia</taxon>
    </lineage>
</organism>
<dbReference type="InterPro" id="IPR021832">
    <property type="entry name" value="ANKRD13"/>
</dbReference>
<evidence type="ECO:0000313" key="5">
    <source>
        <dbReference type="EMBL" id="KAK2654544.1"/>
    </source>
</evidence>
<comment type="caution">
    <text evidence="5">The sequence shown here is derived from an EMBL/GenBank/DDBJ whole genome shotgun (WGS) entry which is preliminary data.</text>
</comment>
<keyword evidence="6" id="KW-1185">Reference proteome</keyword>
<dbReference type="PANTHER" id="PTHR12447:SF7">
    <property type="entry name" value="ANKYRIN REPEAT FAMILY PROTEIN"/>
    <property type="match status" value="1"/>
</dbReference>
<dbReference type="GO" id="GO:0005737">
    <property type="term" value="C:cytoplasm"/>
    <property type="evidence" value="ECO:0007669"/>
    <property type="project" value="TreeGrafter"/>
</dbReference>
<dbReference type="Pfam" id="PF11904">
    <property type="entry name" value="ANKRD13_C"/>
    <property type="match status" value="1"/>
</dbReference>
<dbReference type="AlphaFoldDB" id="A0AAD9X812"/>
<name>A0AAD9X812_9ROSI</name>
<evidence type="ECO:0000313" key="6">
    <source>
        <dbReference type="Proteomes" id="UP001280121"/>
    </source>
</evidence>
<evidence type="ECO:0000256" key="2">
    <source>
        <dbReference type="ARBA" id="ARBA00022737"/>
    </source>
</evidence>
<evidence type="ECO:0000256" key="3">
    <source>
        <dbReference type="ARBA" id="ARBA00023136"/>
    </source>
</evidence>
<sequence>MEQPCRNGADPALSMEQQRNRNVSQFLHSIGFRSSVLNMFSFICKIAPSCAYKIQKRKCNLRADNSLFGFDGWKILRSDQSFLFLGGNDQTHNVSTGSQP</sequence>
<dbReference type="PANTHER" id="PTHR12447">
    <property type="entry name" value="ANKYRIN REPEAT DOMAIN-CONTAINING PROTEIN 13"/>
    <property type="match status" value="1"/>
</dbReference>
<feature type="domain" description="Ankyrin repeat" evidence="4">
    <location>
        <begin position="62"/>
        <end position="97"/>
    </location>
</feature>
<evidence type="ECO:0000259" key="4">
    <source>
        <dbReference type="Pfam" id="PF11904"/>
    </source>
</evidence>
<keyword evidence="2" id="KW-0677">Repeat</keyword>
<keyword evidence="3" id="KW-0472">Membrane</keyword>
<accession>A0AAD9X812</accession>